<dbReference type="AlphaFoldDB" id="A0A1P8WB95"/>
<feature type="domain" description="Ice-binding protein C-terminal" evidence="3">
    <location>
        <begin position="194"/>
        <end position="219"/>
    </location>
</feature>
<keyword evidence="5" id="KW-1185">Reference proteome</keyword>
<feature type="chain" id="PRO_5012117092" description="Ice-binding protein C-terminal domain-containing protein" evidence="2">
    <location>
        <begin position="27"/>
        <end position="231"/>
    </location>
</feature>
<keyword evidence="1" id="KW-0472">Membrane</keyword>
<dbReference type="RefSeq" id="WP_083731800.1">
    <property type="nucleotide sequence ID" value="NZ_CP017641.1"/>
</dbReference>
<dbReference type="NCBIfam" id="TIGR02595">
    <property type="entry name" value="PEP_CTERM"/>
    <property type="match status" value="1"/>
</dbReference>
<accession>A0A1P8WB95</accession>
<gene>
    <name evidence="4" type="ORF">Fuma_00920</name>
</gene>
<evidence type="ECO:0000256" key="2">
    <source>
        <dbReference type="SAM" id="SignalP"/>
    </source>
</evidence>
<feature type="transmembrane region" description="Helical" evidence="1">
    <location>
        <begin position="198"/>
        <end position="215"/>
    </location>
</feature>
<evidence type="ECO:0000256" key="1">
    <source>
        <dbReference type="SAM" id="Phobius"/>
    </source>
</evidence>
<evidence type="ECO:0000313" key="4">
    <source>
        <dbReference type="EMBL" id="APZ91332.1"/>
    </source>
</evidence>
<keyword evidence="1" id="KW-0812">Transmembrane</keyword>
<keyword evidence="1" id="KW-1133">Transmembrane helix</keyword>
<proteinExistence type="predicted"/>
<protein>
    <recommendedName>
        <fullName evidence="3">Ice-binding protein C-terminal domain-containing protein</fullName>
    </recommendedName>
</protein>
<sequence length="231" mass="24410" precursor="true">MKHQCKFMVSLPALAFGLLLNCAATADIIVNGGFELDANTDGIADGWTYASQDANPPNLTLGINASRAFEGNNFVGFNSGNQAPNGIVQQLVPTNTGTEYTVTFHVARLANSPFFGTSQIFGEAFDGTGTNQLGSLLLQDLTGSPFGDPNRPSYEMGSFSFTATGTQSLIRFSDATTNNGQNFDTSLDAVSVTAVPEPSSYALLSGAGIGFVVVGRRRRANARRRPTWGAH</sequence>
<organism evidence="4 5">
    <name type="scientific">Fuerstiella marisgermanici</name>
    <dbReference type="NCBI Taxonomy" id="1891926"/>
    <lineage>
        <taxon>Bacteria</taxon>
        <taxon>Pseudomonadati</taxon>
        <taxon>Planctomycetota</taxon>
        <taxon>Planctomycetia</taxon>
        <taxon>Planctomycetales</taxon>
        <taxon>Planctomycetaceae</taxon>
        <taxon>Fuerstiella</taxon>
    </lineage>
</organism>
<dbReference type="Gene3D" id="2.60.120.260">
    <property type="entry name" value="Galactose-binding domain-like"/>
    <property type="match status" value="1"/>
</dbReference>
<dbReference type="OrthoDB" id="8904400at2"/>
<evidence type="ECO:0000259" key="3">
    <source>
        <dbReference type="Pfam" id="PF07589"/>
    </source>
</evidence>
<evidence type="ECO:0000313" key="5">
    <source>
        <dbReference type="Proteomes" id="UP000187735"/>
    </source>
</evidence>
<dbReference type="InterPro" id="IPR013424">
    <property type="entry name" value="Ice-binding_C"/>
</dbReference>
<dbReference type="Proteomes" id="UP000187735">
    <property type="component" value="Chromosome"/>
</dbReference>
<feature type="signal peptide" evidence="2">
    <location>
        <begin position="1"/>
        <end position="26"/>
    </location>
</feature>
<dbReference type="KEGG" id="fmr:Fuma_00920"/>
<dbReference type="EMBL" id="CP017641">
    <property type="protein sequence ID" value="APZ91332.1"/>
    <property type="molecule type" value="Genomic_DNA"/>
</dbReference>
<keyword evidence="2" id="KW-0732">Signal</keyword>
<reference evidence="4 5" key="1">
    <citation type="journal article" date="2016" name="Front. Microbiol.">
        <title>Fuerstia marisgermanicae gen. nov., sp. nov., an Unusual Member of the Phylum Planctomycetes from the German Wadden Sea.</title>
        <authorList>
            <person name="Kohn T."/>
            <person name="Heuer A."/>
            <person name="Jogler M."/>
            <person name="Vollmers J."/>
            <person name="Boedeker C."/>
            <person name="Bunk B."/>
            <person name="Rast P."/>
            <person name="Borchert D."/>
            <person name="Glockner I."/>
            <person name="Freese H.M."/>
            <person name="Klenk H.P."/>
            <person name="Overmann J."/>
            <person name="Kaster A.K."/>
            <person name="Rohde M."/>
            <person name="Wiegand S."/>
            <person name="Jogler C."/>
        </authorList>
    </citation>
    <scope>NUCLEOTIDE SEQUENCE [LARGE SCALE GENOMIC DNA]</scope>
    <source>
        <strain evidence="4 5">NH11</strain>
    </source>
</reference>
<name>A0A1P8WB95_9PLAN</name>
<dbReference type="Pfam" id="PF07589">
    <property type="entry name" value="PEP-CTERM"/>
    <property type="match status" value="1"/>
</dbReference>